<proteinExistence type="predicted"/>
<evidence type="ECO:0000313" key="2">
    <source>
        <dbReference type="Proteomes" id="UP000249402"/>
    </source>
</evidence>
<dbReference type="Proteomes" id="UP000249402">
    <property type="component" value="Unassembled WGS sequence"/>
</dbReference>
<protein>
    <submittedName>
        <fullName evidence="1">Uncharacterized protein</fullName>
    </submittedName>
</protein>
<evidence type="ECO:0000313" key="1">
    <source>
        <dbReference type="EMBL" id="RAL01612.1"/>
    </source>
</evidence>
<dbReference type="RefSeq" id="XP_025575939.1">
    <property type="nucleotide sequence ID" value="XM_025724566.1"/>
</dbReference>
<keyword evidence="2" id="KW-1185">Reference proteome</keyword>
<gene>
    <name evidence="1" type="ORF">BO80DRAFT_52409</name>
</gene>
<sequence>MYSDGCTCRAGYLTITRHEHQTALNPPAGAISASHNESVGYLRCDFALFGDAGTSRDCPPALAALTQSGLAPSSTQPSASLRIYLGRSISLSVSLSPLSSPSCPPPFRLVLVRSIRASHLSVFSPRSCRHITPALIRSPPQKSPSCFWLTSSFRLPRALPSVSPSPCRPLRAEIIL</sequence>
<dbReference type="VEuPathDB" id="FungiDB:BO80DRAFT_52409"/>
<dbReference type="GeneID" id="37229431"/>
<dbReference type="EMBL" id="KZ824434">
    <property type="protein sequence ID" value="RAL01612.1"/>
    <property type="molecule type" value="Genomic_DNA"/>
</dbReference>
<organism evidence="1 2">
    <name type="scientific">Aspergillus ibericus CBS 121593</name>
    <dbReference type="NCBI Taxonomy" id="1448316"/>
    <lineage>
        <taxon>Eukaryota</taxon>
        <taxon>Fungi</taxon>
        <taxon>Dikarya</taxon>
        <taxon>Ascomycota</taxon>
        <taxon>Pezizomycotina</taxon>
        <taxon>Eurotiomycetes</taxon>
        <taxon>Eurotiomycetidae</taxon>
        <taxon>Eurotiales</taxon>
        <taxon>Aspergillaceae</taxon>
        <taxon>Aspergillus</taxon>
        <taxon>Aspergillus subgen. Circumdati</taxon>
    </lineage>
</organism>
<dbReference type="AlphaFoldDB" id="A0A395H173"/>
<accession>A0A395H173</accession>
<dbReference type="OrthoDB" id="10600919at2759"/>
<name>A0A395H173_9EURO</name>
<reference evidence="1 2" key="1">
    <citation type="submission" date="2018-02" db="EMBL/GenBank/DDBJ databases">
        <title>The genomes of Aspergillus section Nigri reveals drivers in fungal speciation.</title>
        <authorList>
            <consortium name="DOE Joint Genome Institute"/>
            <person name="Vesth T.C."/>
            <person name="Nybo J."/>
            <person name="Theobald S."/>
            <person name="Brandl J."/>
            <person name="Frisvad J.C."/>
            <person name="Nielsen K.F."/>
            <person name="Lyhne E.K."/>
            <person name="Kogle M.E."/>
            <person name="Kuo A."/>
            <person name="Riley R."/>
            <person name="Clum A."/>
            <person name="Nolan M."/>
            <person name="Lipzen A."/>
            <person name="Salamov A."/>
            <person name="Henrissat B."/>
            <person name="Wiebenga A."/>
            <person name="De vries R.P."/>
            <person name="Grigoriev I.V."/>
            <person name="Mortensen U.H."/>
            <person name="Andersen M.R."/>
            <person name="Baker S.E."/>
        </authorList>
    </citation>
    <scope>NUCLEOTIDE SEQUENCE [LARGE SCALE GENOMIC DNA]</scope>
    <source>
        <strain evidence="1 2">CBS 121593</strain>
    </source>
</reference>